<accession>A0ABU5DTH5</accession>
<feature type="signal peptide" evidence="1">
    <location>
        <begin position="1"/>
        <end position="20"/>
    </location>
</feature>
<sequence>MEISTKTLVAAGALALTAFAALQKAGAQQGVTIILSGKYMTTGSTAQVAVMDLNCNKRILGPFTLAGNQGVPINVCGNNAGYANIATRIVSNNGDWHGSSLLHDREAVYP</sequence>
<dbReference type="EMBL" id="JAXCLA010000011">
    <property type="protein sequence ID" value="MDY0748754.1"/>
    <property type="molecule type" value="Genomic_DNA"/>
</dbReference>
<comment type="caution">
    <text evidence="2">The sequence shown here is derived from an EMBL/GenBank/DDBJ whole genome shotgun (WGS) entry which is preliminary data.</text>
</comment>
<name>A0ABU5DTH5_9BURK</name>
<gene>
    <name evidence="2" type="ORF">SNE35_29920</name>
</gene>
<organism evidence="2 3">
    <name type="scientific">Roseateles agri</name>
    <dbReference type="NCBI Taxonomy" id="3098619"/>
    <lineage>
        <taxon>Bacteria</taxon>
        <taxon>Pseudomonadati</taxon>
        <taxon>Pseudomonadota</taxon>
        <taxon>Betaproteobacteria</taxon>
        <taxon>Burkholderiales</taxon>
        <taxon>Sphaerotilaceae</taxon>
        <taxon>Roseateles</taxon>
    </lineage>
</organism>
<feature type="chain" id="PRO_5047101842" description="Spore coat protein U domain-containing protein" evidence="1">
    <location>
        <begin position="21"/>
        <end position="110"/>
    </location>
</feature>
<dbReference type="Proteomes" id="UP001285263">
    <property type="component" value="Unassembled WGS sequence"/>
</dbReference>
<protein>
    <recommendedName>
        <fullName evidence="4">Spore coat protein U domain-containing protein</fullName>
    </recommendedName>
</protein>
<evidence type="ECO:0000256" key="1">
    <source>
        <dbReference type="SAM" id="SignalP"/>
    </source>
</evidence>
<evidence type="ECO:0000313" key="2">
    <source>
        <dbReference type="EMBL" id="MDY0748754.1"/>
    </source>
</evidence>
<proteinExistence type="predicted"/>
<reference evidence="2 3" key="1">
    <citation type="submission" date="2023-11" db="EMBL/GenBank/DDBJ databases">
        <title>Paucibacter sp. nov., isolated from fresh soil in Korea.</title>
        <authorList>
            <person name="Le N.T.T."/>
        </authorList>
    </citation>
    <scope>NUCLEOTIDE SEQUENCE [LARGE SCALE GENOMIC DNA]</scope>
    <source>
        <strain evidence="2 3">R3-3</strain>
    </source>
</reference>
<keyword evidence="1" id="KW-0732">Signal</keyword>
<keyword evidence="3" id="KW-1185">Reference proteome</keyword>
<evidence type="ECO:0008006" key="4">
    <source>
        <dbReference type="Google" id="ProtNLM"/>
    </source>
</evidence>
<dbReference type="RefSeq" id="WP_320426719.1">
    <property type="nucleotide sequence ID" value="NZ_JAXCLA010000011.1"/>
</dbReference>
<evidence type="ECO:0000313" key="3">
    <source>
        <dbReference type="Proteomes" id="UP001285263"/>
    </source>
</evidence>